<evidence type="ECO:0000256" key="3">
    <source>
        <dbReference type="ARBA" id="ARBA00022475"/>
    </source>
</evidence>
<gene>
    <name evidence="10" type="ORF">BGZ99_007846</name>
</gene>
<accession>A0A9P6RCP9</accession>
<evidence type="ECO:0000256" key="4">
    <source>
        <dbReference type="ARBA" id="ARBA00022692"/>
    </source>
</evidence>
<evidence type="ECO:0000256" key="8">
    <source>
        <dbReference type="SAM" id="MobiDB-lite"/>
    </source>
</evidence>
<dbReference type="InterPro" id="IPR044669">
    <property type="entry name" value="YneE/VCCN1/2-like"/>
</dbReference>
<dbReference type="GO" id="GO:0005254">
    <property type="term" value="F:chloride channel activity"/>
    <property type="evidence" value="ECO:0007669"/>
    <property type="project" value="InterPro"/>
</dbReference>
<dbReference type="OrthoDB" id="1368at2759"/>
<feature type="region of interest" description="Disordered" evidence="8">
    <location>
        <begin position="184"/>
        <end position="218"/>
    </location>
</feature>
<keyword evidence="5 9" id="KW-1133">Transmembrane helix</keyword>
<protein>
    <submittedName>
        <fullName evidence="10">Uncharacterized protein</fullName>
    </submittedName>
</protein>
<keyword evidence="6" id="KW-0406">Ion transport</keyword>
<evidence type="ECO:0000313" key="11">
    <source>
        <dbReference type="Proteomes" id="UP000738325"/>
    </source>
</evidence>
<feature type="transmembrane region" description="Helical" evidence="9">
    <location>
        <begin position="317"/>
        <end position="337"/>
    </location>
</feature>
<comment type="subcellular location">
    <subcellularLocation>
        <location evidence="1">Cell membrane</location>
        <topology evidence="1">Multi-pass membrane protein</topology>
    </subcellularLocation>
</comment>
<organism evidence="10 11">
    <name type="scientific">Dissophora globulifera</name>
    <dbReference type="NCBI Taxonomy" id="979702"/>
    <lineage>
        <taxon>Eukaryota</taxon>
        <taxon>Fungi</taxon>
        <taxon>Fungi incertae sedis</taxon>
        <taxon>Mucoromycota</taxon>
        <taxon>Mortierellomycotina</taxon>
        <taxon>Mortierellomycetes</taxon>
        <taxon>Mortierellales</taxon>
        <taxon>Mortierellaceae</taxon>
        <taxon>Dissophora</taxon>
    </lineage>
</organism>
<dbReference type="Pfam" id="PF25539">
    <property type="entry name" value="Bestrophin_2"/>
    <property type="match status" value="2"/>
</dbReference>
<dbReference type="GO" id="GO:0005886">
    <property type="term" value="C:plasma membrane"/>
    <property type="evidence" value="ECO:0007669"/>
    <property type="project" value="UniProtKB-SubCell"/>
</dbReference>
<evidence type="ECO:0000256" key="1">
    <source>
        <dbReference type="ARBA" id="ARBA00004651"/>
    </source>
</evidence>
<feature type="region of interest" description="Disordered" evidence="8">
    <location>
        <begin position="458"/>
        <end position="500"/>
    </location>
</feature>
<evidence type="ECO:0000256" key="7">
    <source>
        <dbReference type="ARBA" id="ARBA00023136"/>
    </source>
</evidence>
<evidence type="ECO:0000256" key="9">
    <source>
        <dbReference type="SAM" id="Phobius"/>
    </source>
</evidence>
<feature type="compositionally biased region" description="Polar residues" evidence="8">
    <location>
        <begin position="184"/>
        <end position="206"/>
    </location>
</feature>
<proteinExistence type="predicted"/>
<sequence length="500" mass="55600">MPRVHGTTVYVRGKWPLMLRLKGTVILEIWWQVILVGIYSLGLFFIHQYTAWKMNYSLSLVSVLGTVVSLLLVFRTNTAYDRYWEGRRLWSQMTLCIRNLTRGIWVSVSETETRDLLEKRSAINLLVAFAFATKHYLREEYGYNYDDMADLLTHIPKYSTPTAVTPQDWRSDLPVQLNSLQQQTATLSPVSEKQQSKGVSSAISQGRQSTSTTTRARRHQAKKQALAFDFLTPTNIPVELSYYIASYIKTSSTKGRLDAASTTMLNNALVSLVDCLTGFERILRTPIPLAYSIHLHHATWIYLLTLPFQLVQNLGPLMVPAVMLAAFALLGILGIGYEIENPFNDDYNDLPLDDFCKVIQAEVETMVANRAPVPSDWVFSENSYPLAHSHLSAKELLSLSLEEVHTLMEQENLTPHKVNYSRPVDGNVNAGATLSTPSSPTTTNAAVSFGAGIGGASPGKAEYNESSQVVPSVTVDMNASQARNNQARHHDGDAHGVSSD</sequence>
<feature type="transmembrane region" description="Helical" evidence="9">
    <location>
        <begin position="56"/>
        <end position="74"/>
    </location>
</feature>
<dbReference type="Proteomes" id="UP000738325">
    <property type="component" value="Unassembled WGS sequence"/>
</dbReference>
<keyword evidence="7 9" id="KW-0472">Membrane</keyword>
<dbReference type="EMBL" id="JAAAIP010000582">
    <property type="protein sequence ID" value="KAG0314808.1"/>
    <property type="molecule type" value="Genomic_DNA"/>
</dbReference>
<evidence type="ECO:0000256" key="6">
    <source>
        <dbReference type="ARBA" id="ARBA00023065"/>
    </source>
</evidence>
<keyword evidence="2" id="KW-0813">Transport</keyword>
<reference evidence="10" key="1">
    <citation type="journal article" date="2020" name="Fungal Divers.">
        <title>Resolving the Mortierellaceae phylogeny through synthesis of multi-gene phylogenetics and phylogenomics.</title>
        <authorList>
            <person name="Vandepol N."/>
            <person name="Liber J."/>
            <person name="Desiro A."/>
            <person name="Na H."/>
            <person name="Kennedy M."/>
            <person name="Barry K."/>
            <person name="Grigoriev I.V."/>
            <person name="Miller A.N."/>
            <person name="O'Donnell K."/>
            <person name="Stajich J.E."/>
            <person name="Bonito G."/>
        </authorList>
    </citation>
    <scope>NUCLEOTIDE SEQUENCE</scope>
    <source>
        <strain evidence="10">REB-010B</strain>
    </source>
</reference>
<feature type="transmembrane region" description="Helical" evidence="9">
    <location>
        <begin position="289"/>
        <end position="311"/>
    </location>
</feature>
<evidence type="ECO:0000256" key="5">
    <source>
        <dbReference type="ARBA" id="ARBA00022989"/>
    </source>
</evidence>
<keyword evidence="4 9" id="KW-0812">Transmembrane</keyword>
<dbReference type="PANTHER" id="PTHR33281">
    <property type="entry name" value="UPF0187 PROTEIN YNEE"/>
    <property type="match status" value="1"/>
</dbReference>
<dbReference type="PANTHER" id="PTHR33281:SF19">
    <property type="entry name" value="VOLTAGE-DEPENDENT ANION CHANNEL-FORMING PROTEIN YNEE"/>
    <property type="match status" value="1"/>
</dbReference>
<feature type="compositionally biased region" description="Polar residues" evidence="8">
    <location>
        <begin position="464"/>
        <end position="485"/>
    </location>
</feature>
<evidence type="ECO:0000313" key="10">
    <source>
        <dbReference type="EMBL" id="KAG0314808.1"/>
    </source>
</evidence>
<feature type="transmembrane region" description="Helical" evidence="9">
    <location>
        <begin position="29"/>
        <end position="50"/>
    </location>
</feature>
<dbReference type="AlphaFoldDB" id="A0A9P6RCP9"/>
<keyword evidence="3" id="KW-1003">Cell membrane</keyword>
<comment type="caution">
    <text evidence="10">The sequence shown here is derived from an EMBL/GenBank/DDBJ whole genome shotgun (WGS) entry which is preliminary data.</text>
</comment>
<name>A0A9P6RCP9_9FUNG</name>
<evidence type="ECO:0000256" key="2">
    <source>
        <dbReference type="ARBA" id="ARBA00022448"/>
    </source>
</evidence>
<keyword evidence="11" id="KW-1185">Reference proteome</keyword>